<evidence type="ECO:0000313" key="5">
    <source>
        <dbReference type="Proteomes" id="UP000250266"/>
    </source>
</evidence>
<dbReference type="AlphaFoldDB" id="A0A8E2EJJ0"/>
<dbReference type="Proteomes" id="UP000250266">
    <property type="component" value="Unassembled WGS sequence"/>
</dbReference>
<feature type="signal peptide" evidence="2">
    <location>
        <begin position="1"/>
        <end position="25"/>
    </location>
</feature>
<reference evidence="4 5" key="1">
    <citation type="journal article" date="2016" name="Nat. Commun.">
        <title>Ectomycorrhizal ecology is imprinted in the genome of the dominant symbiotic fungus Cenococcum geophilum.</title>
        <authorList>
            <consortium name="DOE Joint Genome Institute"/>
            <person name="Peter M."/>
            <person name="Kohler A."/>
            <person name="Ohm R.A."/>
            <person name="Kuo A."/>
            <person name="Krutzmann J."/>
            <person name="Morin E."/>
            <person name="Arend M."/>
            <person name="Barry K.W."/>
            <person name="Binder M."/>
            <person name="Choi C."/>
            <person name="Clum A."/>
            <person name="Copeland A."/>
            <person name="Grisel N."/>
            <person name="Haridas S."/>
            <person name="Kipfer T."/>
            <person name="LaButti K."/>
            <person name="Lindquist E."/>
            <person name="Lipzen A."/>
            <person name="Maire R."/>
            <person name="Meier B."/>
            <person name="Mihaltcheva S."/>
            <person name="Molinier V."/>
            <person name="Murat C."/>
            <person name="Poggeler S."/>
            <person name="Quandt C.A."/>
            <person name="Sperisen C."/>
            <person name="Tritt A."/>
            <person name="Tisserant E."/>
            <person name="Crous P.W."/>
            <person name="Henrissat B."/>
            <person name="Nehls U."/>
            <person name="Egli S."/>
            <person name="Spatafora J.W."/>
            <person name="Grigoriev I.V."/>
            <person name="Martin F.M."/>
        </authorList>
    </citation>
    <scope>NUCLEOTIDE SEQUENCE [LARGE SCALE GENOMIC DNA]</scope>
    <source>
        <strain evidence="4 5">CBS 459.81</strain>
    </source>
</reference>
<keyword evidence="1" id="KW-0812">Transmembrane</keyword>
<feature type="transmembrane region" description="Helical" evidence="1">
    <location>
        <begin position="76"/>
        <end position="94"/>
    </location>
</feature>
<evidence type="ECO:0000256" key="1">
    <source>
        <dbReference type="SAM" id="Phobius"/>
    </source>
</evidence>
<keyword evidence="1" id="KW-0472">Membrane</keyword>
<dbReference type="EMBL" id="KV744824">
    <property type="protein sequence ID" value="OCK85086.1"/>
    <property type="molecule type" value="Genomic_DNA"/>
</dbReference>
<keyword evidence="2" id="KW-0732">Signal</keyword>
<dbReference type="Pfam" id="PF20237">
    <property type="entry name" value="DUF6594"/>
    <property type="match status" value="1"/>
</dbReference>
<feature type="domain" description="DUF6594" evidence="3">
    <location>
        <begin position="3"/>
        <end position="64"/>
    </location>
</feature>
<protein>
    <recommendedName>
        <fullName evidence="3">DUF6594 domain-containing protein</fullName>
    </recommendedName>
</protein>
<dbReference type="InterPro" id="IPR046529">
    <property type="entry name" value="DUF6594"/>
</dbReference>
<evidence type="ECO:0000313" key="4">
    <source>
        <dbReference type="EMBL" id="OCK85086.1"/>
    </source>
</evidence>
<keyword evidence="1" id="KW-1133">Transmembrane helix</keyword>
<dbReference type="OrthoDB" id="3546297at2759"/>
<evidence type="ECO:0000259" key="3">
    <source>
        <dbReference type="Pfam" id="PF20237"/>
    </source>
</evidence>
<feature type="chain" id="PRO_5034523758" description="DUF6594 domain-containing protein" evidence="2">
    <location>
        <begin position="26"/>
        <end position="100"/>
    </location>
</feature>
<proteinExistence type="predicted"/>
<evidence type="ECO:0000256" key="2">
    <source>
        <dbReference type="SAM" id="SignalP"/>
    </source>
</evidence>
<sequence>MATFGGLALLLPMLIMVLHPTKLTAVTTTVVCVLFVGIVLSFSMHNAEDKDILAASAEYAAVLVVFVGTSTTTSELSNGAIGAISGGLIGIVYFDTLPQA</sequence>
<name>A0A8E2EJJ0_9PEZI</name>
<feature type="transmembrane region" description="Helical" evidence="1">
    <location>
        <begin position="20"/>
        <end position="40"/>
    </location>
</feature>
<accession>A0A8E2EJJ0</accession>
<gene>
    <name evidence="4" type="ORF">K432DRAFT_400533</name>
</gene>
<organism evidence="4 5">
    <name type="scientific">Lepidopterella palustris CBS 459.81</name>
    <dbReference type="NCBI Taxonomy" id="1314670"/>
    <lineage>
        <taxon>Eukaryota</taxon>
        <taxon>Fungi</taxon>
        <taxon>Dikarya</taxon>
        <taxon>Ascomycota</taxon>
        <taxon>Pezizomycotina</taxon>
        <taxon>Dothideomycetes</taxon>
        <taxon>Pleosporomycetidae</taxon>
        <taxon>Mytilinidiales</taxon>
        <taxon>Argynnaceae</taxon>
        <taxon>Lepidopterella</taxon>
    </lineage>
</organism>
<keyword evidence="5" id="KW-1185">Reference proteome</keyword>
<feature type="transmembrane region" description="Helical" evidence="1">
    <location>
        <begin position="52"/>
        <end position="70"/>
    </location>
</feature>